<dbReference type="GO" id="GO:0046872">
    <property type="term" value="F:metal ion binding"/>
    <property type="evidence" value="ECO:0007669"/>
    <property type="project" value="UniProtKB-KW"/>
</dbReference>
<comment type="caution">
    <text evidence="8">The sequence shown here is derived from an EMBL/GenBank/DDBJ whole genome shotgun (WGS) entry which is preliminary data.</text>
</comment>
<dbReference type="Proteomes" id="UP000652567">
    <property type="component" value="Unassembled WGS sequence"/>
</dbReference>
<evidence type="ECO:0000259" key="7">
    <source>
        <dbReference type="Pfam" id="PF03372"/>
    </source>
</evidence>
<accession>A0A928YRQ8</accession>
<dbReference type="Pfam" id="PF03372">
    <property type="entry name" value="Exo_endo_phos"/>
    <property type="match status" value="1"/>
</dbReference>
<evidence type="ECO:0000256" key="3">
    <source>
        <dbReference type="ARBA" id="ARBA00022801"/>
    </source>
</evidence>
<protein>
    <submittedName>
        <fullName evidence="8">Exodeoxyribonuclease III</fullName>
    </submittedName>
</protein>
<dbReference type="GO" id="GO:0008311">
    <property type="term" value="F:double-stranded DNA 3'-5' DNA exonuclease activity"/>
    <property type="evidence" value="ECO:0007669"/>
    <property type="project" value="TreeGrafter"/>
</dbReference>
<dbReference type="PANTHER" id="PTHR22748">
    <property type="entry name" value="AP ENDONUCLEASE"/>
    <property type="match status" value="1"/>
</dbReference>
<feature type="site" description="Important for catalytic activity" evidence="6">
    <location>
        <position position="219"/>
    </location>
</feature>
<name>A0A928YRQ8_9GAMM</name>
<organism evidence="8 9">
    <name type="scientific">Cellvibrio polysaccharolyticus</name>
    <dbReference type="NCBI Taxonomy" id="2082724"/>
    <lineage>
        <taxon>Bacteria</taxon>
        <taxon>Pseudomonadati</taxon>
        <taxon>Pseudomonadota</taxon>
        <taxon>Gammaproteobacteria</taxon>
        <taxon>Cellvibrionales</taxon>
        <taxon>Cellvibrionaceae</taxon>
        <taxon>Cellvibrio</taxon>
    </lineage>
</organism>
<dbReference type="PROSITE" id="PS51435">
    <property type="entry name" value="AP_NUCLEASE_F1_4"/>
    <property type="match status" value="1"/>
</dbReference>
<reference evidence="8" key="1">
    <citation type="submission" date="2018-07" db="EMBL/GenBank/DDBJ databases">
        <title>Genome assembly of strain Ka43.</title>
        <authorList>
            <person name="Kukolya J."/>
            <person name="Nagy I."/>
            <person name="Horvath B."/>
            <person name="Toth A."/>
        </authorList>
    </citation>
    <scope>NUCLEOTIDE SEQUENCE</scope>
    <source>
        <strain evidence="8">KB43</strain>
    </source>
</reference>
<feature type="binding site" evidence="5">
    <location>
        <position position="245"/>
    </location>
    <ligand>
        <name>Mg(2+)</name>
        <dbReference type="ChEBI" id="CHEBI:18420"/>
        <label>1</label>
    </ligand>
</feature>
<dbReference type="InterPro" id="IPR004808">
    <property type="entry name" value="AP_endonuc_1"/>
</dbReference>
<feature type="site" description="Interaction with DNA substrate" evidence="6">
    <location>
        <position position="245"/>
    </location>
</feature>
<dbReference type="InterPro" id="IPR005135">
    <property type="entry name" value="Endo/exonuclease/phosphatase"/>
</dbReference>
<keyword evidence="9" id="KW-1185">Reference proteome</keyword>
<evidence type="ECO:0000313" key="9">
    <source>
        <dbReference type="Proteomes" id="UP000652567"/>
    </source>
</evidence>
<proteinExistence type="inferred from homology"/>
<dbReference type="InterPro" id="IPR036691">
    <property type="entry name" value="Endo/exonu/phosph_ase_sf"/>
</dbReference>
<evidence type="ECO:0000256" key="2">
    <source>
        <dbReference type="ARBA" id="ARBA00022723"/>
    </source>
</evidence>
<evidence type="ECO:0000256" key="1">
    <source>
        <dbReference type="ARBA" id="ARBA00007092"/>
    </source>
</evidence>
<dbReference type="CDD" id="cd10281">
    <property type="entry name" value="Nape_like_AP-endo"/>
    <property type="match status" value="1"/>
</dbReference>
<keyword evidence="3" id="KW-0378">Hydrolase</keyword>
<dbReference type="PANTHER" id="PTHR22748:SF6">
    <property type="entry name" value="DNA-(APURINIC OR APYRIMIDINIC SITE) ENDONUCLEASE"/>
    <property type="match status" value="1"/>
</dbReference>
<evidence type="ECO:0000256" key="4">
    <source>
        <dbReference type="ARBA" id="ARBA00022842"/>
    </source>
</evidence>
<dbReference type="RefSeq" id="WP_193906003.1">
    <property type="nucleotide sequence ID" value="NZ_PRDL01000001.1"/>
</dbReference>
<evidence type="ECO:0000256" key="5">
    <source>
        <dbReference type="PIRSR" id="PIRSR604808-2"/>
    </source>
</evidence>
<dbReference type="GO" id="GO:0008081">
    <property type="term" value="F:phosphoric diester hydrolase activity"/>
    <property type="evidence" value="ECO:0007669"/>
    <property type="project" value="TreeGrafter"/>
</dbReference>
<dbReference type="SUPFAM" id="SSF56219">
    <property type="entry name" value="DNase I-like"/>
    <property type="match status" value="1"/>
</dbReference>
<dbReference type="Gene3D" id="3.60.10.10">
    <property type="entry name" value="Endonuclease/exonuclease/phosphatase"/>
    <property type="match status" value="1"/>
</dbReference>
<dbReference type="GO" id="GO:0006284">
    <property type="term" value="P:base-excision repair"/>
    <property type="evidence" value="ECO:0007669"/>
    <property type="project" value="TreeGrafter"/>
</dbReference>
<dbReference type="NCBIfam" id="TIGR00633">
    <property type="entry name" value="xth"/>
    <property type="match status" value="1"/>
</dbReference>
<keyword evidence="4 5" id="KW-0460">Magnesium</keyword>
<evidence type="ECO:0000313" key="8">
    <source>
        <dbReference type="EMBL" id="MBE8715571.1"/>
    </source>
</evidence>
<comment type="similarity">
    <text evidence="1">Belongs to the DNA repair enzymes AP/ExoA family.</text>
</comment>
<dbReference type="AlphaFoldDB" id="A0A928YRQ8"/>
<evidence type="ECO:0000256" key="6">
    <source>
        <dbReference type="PIRSR" id="PIRSR604808-3"/>
    </source>
</evidence>
<dbReference type="GO" id="GO:0003906">
    <property type="term" value="F:DNA-(apurinic or apyrimidinic site) endonuclease activity"/>
    <property type="evidence" value="ECO:0007669"/>
    <property type="project" value="TreeGrafter"/>
</dbReference>
<comment type="cofactor">
    <cofactor evidence="5">
        <name>Mg(2+)</name>
        <dbReference type="ChEBI" id="CHEBI:18420"/>
    </cofactor>
    <cofactor evidence="5">
        <name>Mn(2+)</name>
        <dbReference type="ChEBI" id="CHEBI:29035"/>
    </cofactor>
    <text evidence="5">Probably binds two magnesium or manganese ions per subunit.</text>
</comment>
<sequence length="258" mass="29766">MRVISLSVDGIFQAAQRGLYTWLANQDADVICLQDLRALEYELDKPIFQLDGYFAYFFDSGTKHYNGVAIYTRVQPKALIYGLGFSSGVDMEGRYLQIDYEQLSIGSLLAPSATSEMESQEVKIKFFDDMQAHLDKITRKRREYIFCGNWSMAHTPRDVSNSTENQHNSGFLPHERQWLSQLFNQLGYVDAFRRVNRDGDEYSWWPSGNKDEGDGWRTDFQVISNSIGGKVEYATIYKSQQFSSHLPVVIDYDIELEH</sequence>
<gene>
    <name evidence="8" type="ORF">C4F51_00020</name>
</gene>
<keyword evidence="5" id="KW-0464">Manganese</keyword>
<dbReference type="EMBL" id="PRDL01000001">
    <property type="protein sequence ID" value="MBE8715571.1"/>
    <property type="molecule type" value="Genomic_DNA"/>
</dbReference>
<keyword evidence="2 5" id="KW-0479">Metal-binding</keyword>
<feature type="domain" description="Endonuclease/exonuclease/phosphatase" evidence="7">
    <location>
        <begin position="17"/>
        <end position="208"/>
    </location>
</feature>